<evidence type="ECO:0000313" key="13">
    <source>
        <dbReference type="EnsemblPlants" id="AUR62037216-RA:cds"/>
    </source>
</evidence>
<dbReference type="InterPro" id="IPR012334">
    <property type="entry name" value="Pectin_lyas_fold"/>
</dbReference>
<keyword evidence="5" id="KW-0964">Secreted</keyword>
<evidence type="ECO:0000256" key="9">
    <source>
        <dbReference type="PROSITE-ProRule" id="PRU10040"/>
    </source>
</evidence>
<dbReference type="RefSeq" id="XP_021750420.1">
    <property type="nucleotide sequence ID" value="XM_021894728.1"/>
</dbReference>
<dbReference type="KEGG" id="cqi:110716091"/>
<accession>A0A803MYD6</accession>
<dbReference type="GeneID" id="110716091"/>
<comment type="catalytic activity">
    <reaction evidence="10">
        <text>[(1-&gt;4)-alpha-D-galacturonosyl methyl ester](n) + n H2O = [(1-&gt;4)-alpha-D-galacturonosyl](n) + n methanol + n H(+)</text>
        <dbReference type="Rhea" id="RHEA:22380"/>
        <dbReference type="Rhea" id="RHEA-COMP:14570"/>
        <dbReference type="Rhea" id="RHEA-COMP:14573"/>
        <dbReference type="ChEBI" id="CHEBI:15377"/>
        <dbReference type="ChEBI" id="CHEBI:15378"/>
        <dbReference type="ChEBI" id="CHEBI:17790"/>
        <dbReference type="ChEBI" id="CHEBI:140522"/>
        <dbReference type="ChEBI" id="CHEBI:140523"/>
        <dbReference type="EC" id="3.1.1.11"/>
    </reaction>
</comment>
<evidence type="ECO:0000256" key="8">
    <source>
        <dbReference type="ARBA" id="ARBA00023316"/>
    </source>
</evidence>
<dbReference type="SUPFAM" id="SSF51126">
    <property type="entry name" value="Pectin lyase-like"/>
    <property type="match status" value="1"/>
</dbReference>
<organism evidence="13 14">
    <name type="scientific">Chenopodium quinoa</name>
    <name type="common">Quinoa</name>
    <dbReference type="NCBI Taxonomy" id="63459"/>
    <lineage>
        <taxon>Eukaryota</taxon>
        <taxon>Viridiplantae</taxon>
        <taxon>Streptophyta</taxon>
        <taxon>Embryophyta</taxon>
        <taxon>Tracheophyta</taxon>
        <taxon>Spermatophyta</taxon>
        <taxon>Magnoliopsida</taxon>
        <taxon>eudicotyledons</taxon>
        <taxon>Gunneridae</taxon>
        <taxon>Pentapetalae</taxon>
        <taxon>Caryophyllales</taxon>
        <taxon>Chenopodiaceae</taxon>
        <taxon>Chenopodioideae</taxon>
        <taxon>Atripliceae</taxon>
        <taxon>Chenopodium</taxon>
    </lineage>
</organism>
<comment type="pathway">
    <text evidence="2 10">Glycan metabolism; pectin degradation; 2-dehydro-3-deoxy-D-gluconate from pectin: step 1/5.</text>
</comment>
<evidence type="ECO:0000256" key="1">
    <source>
        <dbReference type="ARBA" id="ARBA00004191"/>
    </source>
</evidence>
<reference evidence="13" key="1">
    <citation type="journal article" date="2017" name="Nature">
        <title>The genome of Chenopodium quinoa.</title>
        <authorList>
            <person name="Jarvis D.E."/>
            <person name="Ho Y.S."/>
            <person name="Lightfoot D.J."/>
            <person name="Schmoeckel S.M."/>
            <person name="Li B."/>
            <person name="Borm T.J.A."/>
            <person name="Ohyanagi H."/>
            <person name="Mineta K."/>
            <person name="Michell C.T."/>
            <person name="Saber N."/>
            <person name="Kharbatia N.M."/>
            <person name="Rupper R.R."/>
            <person name="Sharp A.R."/>
            <person name="Dally N."/>
            <person name="Boughton B.A."/>
            <person name="Woo Y.H."/>
            <person name="Gao G."/>
            <person name="Schijlen E.G.W.M."/>
            <person name="Guo X."/>
            <person name="Momin A.A."/>
            <person name="Negrao S."/>
            <person name="Al-Babili S."/>
            <person name="Gehring C."/>
            <person name="Roessner U."/>
            <person name="Jung C."/>
            <person name="Murphy K."/>
            <person name="Arold S.T."/>
            <person name="Gojobori T."/>
            <person name="van der Linden C.G."/>
            <person name="van Loo E.N."/>
            <person name="Jellen E.N."/>
            <person name="Maughan P.J."/>
            <person name="Tester M."/>
        </authorList>
    </citation>
    <scope>NUCLEOTIDE SEQUENCE [LARGE SCALE GENOMIC DNA]</scope>
    <source>
        <strain evidence="13">cv. PI 614886</strain>
    </source>
</reference>
<feature type="domain" description="Pectinesterase catalytic" evidence="12">
    <location>
        <begin position="44"/>
        <end position="337"/>
    </location>
</feature>
<dbReference type="GO" id="GO:0042545">
    <property type="term" value="P:cell wall modification"/>
    <property type="evidence" value="ECO:0007669"/>
    <property type="project" value="UniProtKB-UniRule"/>
</dbReference>
<evidence type="ECO:0000256" key="6">
    <source>
        <dbReference type="ARBA" id="ARBA00022801"/>
    </source>
</evidence>
<keyword evidence="14" id="KW-1185">Reference proteome</keyword>
<keyword evidence="8" id="KW-0961">Cell wall biogenesis/degradation</keyword>
<name>A0A803MYD6_CHEQI</name>
<keyword evidence="11" id="KW-0812">Transmembrane</keyword>
<dbReference type="EnsemblPlants" id="AUR62037216-RA">
    <property type="protein sequence ID" value="AUR62037216-RA:cds"/>
    <property type="gene ID" value="AUR62037216"/>
</dbReference>
<dbReference type="Proteomes" id="UP000596660">
    <property type="component" value="Unplaced"/>
</dbReference>
<comment type="subcellular location">
    <subcellularLocation>
        <location evidence="1">Secreted</location>
        <location evidence="1">Cell wall</location>
    </subcellularLocation>
</comment>
<dbReference type="Pfam" id="PF01095">
    <property type="entry name" value="Pectinesterase"/>
    <property type="match status" value="1"/>
</dbReference>
<evidence type="ECO:0000259" key="12">
    <source>
        <dbReference type="Pfam" id="PF01095"/>
    </source>
</evidence>
<dbReference type="Gene3D" id="2.160.20.10">
    <property type="entry name" value="Single-stranded right-handed beta-helix, Pectin lyase-like"/>
    <property type="match status" value="1"/>
</dbReference>
<evidence type="ECO:0000256" key="4">
    <source>
        <dbReference type="ARBA" id="ARBA00022512"/>
    </source>
</evidence>
<keyword evidence="11" id="KW-0472">Membrane</keyword>
<dbReference type="GO" id="GO:0030599">
    <property type="term" value="F:pectinesterase activity"/>
    <property type="evidence" value="ECO:0007669"/>
    <property type="project" value="UniProtKB-UniRule"/>
</dbReference>
<dbReference type="Gramene" id="AUR62037216-RA">
    <property type="protein sequence ID" value="AUR62037216-RA:cds"/>
    <property type="gene ID" value="AUR62037216"/>
</dbReference>
<gene>
    <name evidence="13" type="primary">LOC110716091</name>
</gene>
<dbReference type="EC" id="3.1.1.11" evidence="3 10"/>
<keyword evidence="11" id="KW-1133">Transmembrane helix</keyword>
<dbReference type="PROSITE" id="PS00503">
    <property type="entry name" value="PECTINESTERASE_2"/>
    <property type="match status" value="1"/>
</dbReference>
<dbReference type="OMA" id="YMTATVN"/>
<dbReference type="PANTHER" id="PTHR31707">
    <property type="entry name" value="PECTINESTERASE"/>
    <property type="match status" value="1"/>
</dbReference>
<feature type="active site" evidence="9">
    <location>
        <position position="192"/>
    </location>
</feature>
<evidence type="ECO:0000256" key="5">
    <source>
        <dbReference type="ARBA" id="ARBA00022525"/>
    </source>
</evidence>
<sequence length="355" mass="39525">MAENNCVWLILLILVVAIPGVYFFVKYHDKLHKPNSITNNINFNATVSLDGDGDFTTISEAILSAPSYASSRFYIRVCSGVYNEVVIVPQSKTNIALVGDGAEVTKITANRRISEFSTSETATFTVLGDGFMAQDIAFENNAGSESGQAVALLCSANHVIFYRCKVIGYHDTLYAKQGSQFYRECDIYGTVDFIFGFATAVFQKCNLYGRVSEYLIVTYTAQGRQSLDQNSGFTLQGCNFTLAPEDGLRTNISGFLGRPWFPYSTVMVMESFLDRLISPSGWEKWPNTTDSNAIYLEYRNWGPGADTSRRVKWSGYKVVEDASEALPYTVSQLIQGNEWIPATKVPYDSEFLSSY</sequence>
<dbReference type="FunFam" id="2.160.20.10:FF:000029">
    <property type="entry name" value="Pectinesterase 4"/>
    <property type="match status" value="1"/>
</dbReference>
<reference evidence="13" key="2">
    <citation type="submission" date="2021-03" db="UniProtKB">
        <authorList>
            <consortium name="EnsemblPlants"/>
        </authorList>
    </citation>
    <scope>IDENTIFICATION</scope>
</reference>
<evidence type="ECO:0000256" key="2">
    <source>
        <dbReference type="ARBA" id="ARBA00005184"/>
    </source>
</evidence>
<evidence type="ECO:0000256" key="7">
    <source>
        <dbReference type="ARBA" id="ARBA00023085"/>
    </source>
</evidence>
<keyword evidence="7 10" id="KW-0063">Aspartyl esterase</keyword>
<keyword evidence="4" id="KW-0134">Cell wall</keyword>
<proteinExistence type="predicted"/>
<dbReference type="UniPathway" id="UPA00545">
    <property type="reaction ID" value="UER00823"/>
</dbReference>
<dbReference type="AlphaFoldDB" id="A0A803MYD6"/>
<dbReference type="GO" id="GO:0045490">
    <property type="term" value="P:pectin catabolic process"/>
    <property type="evidence" value="ECO:0007669"/>
    <property type="project" value="UniProtKB-UniRule"/>
</dbReference>
<evidence type="ECO:0000256" key="10">
    <source>
        <dbReference type="RuleBase" id="RU000589"/>
    </source>
</evidence>
<protein>
    <recommendedName>
        <fullName evidence="3 10">Pectinesterase</fullName>
        <ecNumber evidence="3 10">3.1.1.11</ecNumber>
    </recommendedName>
</protein>
<dbReference type="InterPro" id="IPR000070">
    <property type="entry name" value="Pectinesterase_cat"/>
</dbReference>
<dbReference type="InterPro" id="IPR033131">
    <property type="entry name" value="Pectinesterase_Asp_AS"/>
</dbReference>
<evidence type="ECO:0000256" key="3">
    <source>
        <dbReference type="ARBA" id="ARBA00013229"/>
    </source>
</evidence>
<keyword evidence="6 10" id="KW-0378">Hydrolase</keyword>
<feature type="transmembrane region" description="Helical" evidence="11">
    <location>
        <begin position="6"/>
        <end position="25"/>
    </location>
</feature>
<dbReference type="OrthoDB" id="2019149at2759"/>
<evidence type="ECO:0000256" key="11">
    <source>
        <dbReference type="SAM" id="Phobius"/>
    </source>
</evidence>
<dbReference type="InterPro" id="IPR011050">
    <property type="entry name" value="Pectin_lyase_fold/virulence"/>
</dbReference>
<dbReference type="SMR" id="A0A803MYD6"/>
<evidence type="ECO:0000313" key="14">
    <source>
        <dbReference type="Proteomes" id="UP000596660"/>
    </source>
</evidence>